<dbReference type="KEGG" id="sals:SLNWT_7017"/>
<dbReference type="AlphaFoldDB" id="A0A0B5EX64"/>
<sequence>MARGQRARLWFQKSCESGRRGGRDQPAPSVHTRCSPGSSA</sequence>
<dbReference type="EMBL" id="CP010519">
    <property type="protein sequence ID" value="AJE87393.1"/>
    <property type="molecule type" value="Genomic_DNA"/>
</dbReference>
<evidence type="ECO:0000256" key="1">
    <source>
        <dbReference type="SAM" id="MobiDB-lite"/>
    </source>
</evidence>
<evidence type="ECO:0000313" key="2">
    <source>
        <dbReference type="EMBL" id="AJE87393.1"/>
    </source>
</evidence>
<organism evidence="2 3">
    <name type="scientific">Streptomyces albus (strain ATCC 21838 / DSM 41398 / FERM P-419 / JCM 4703 / NBRC 107858)</name>
    <dbReference type="NCBI Taxonomy" id="1081613"/>
    <lineage>
        <taxon>Bacteria</taxon>
        <taxon>Bacillati</taxon>
        <taxon>Actinomycetota</taxon>
        <taxon>Actinomycetes</taxon>
        <taxon>Kitasatosporales</taxon>
        <taxon>Streptomycetaceae</taxon>
        <taxon>Streptomyces</taxon>
    </lineage>
</organism>
<protein>
    <submittedName>
        <fullName evidence="2">Uncharacterized protein</fullName>
    </submittedName>
</protein>
<proteinExistence type="predicted"/>
<name>A0A0B5EX64_STRA4</name>
<keyword evidence="3" id="KW-1185">Reference proteome</keyword>
<evidence type="ECO:0000313" key="3">
    <source>
        <dbReference type="Proteomes" id="UP000031523"/>
    </source>
</evidence>
<gene>
    <name evidence="2" type="ORF">SLNWT_7017</name>
</gene>
<accession>A0A0B5EX64</accession>
<feature type="region of interest" description="Disordered" evidence="1">
    <location>
        <begin position="1"/>
        <end position="40"/>
    </location>
</feature>
<reference evidence="2 3" key="1">
    <citation type="submission" date="2015-01" db="EMBL/GenBank/DDBJ databases">
        <title>Enhanced salinomycin production by adjusting the supply of polyketide extender units in Streptomyce albus DSM 41398.</title>
        <authorList>
            <person name="Lu C."/>
        </authorList>
    </citation>
    <scope>NUCLEOTIDE SEQUENCE [LARGE SCALE GENOMIC DNA]</scope>
    <source>
        <strain evidence="3">ATCC 21838 / DSM 41398 / FERM P-419 / JCM 4703 / NBRC 107858</strain>
    </source>
</reference>
<dbReference type="Proteomes" id="UP000031523">
    <property type="component" value="Chromosome"/>
</dbReference>